<dbReference type="InterPro" id="IPR050556">
    <property type="entry name" value="Type_II_TA_system_RNase"/>
</dbReference>
<dbReference type="Proteomes" id="UP000245073">
    <property type="component" value="Unassembled WGS sequence"/>
</dbReference>
<dbReference type="GO" id="GO:0004518">
    <property type="term" value="F:nuclease activity"/>
    <property type="evidence" value="ECO:0007669"/>
    <property type="project" value="UniProtKB-KW"/>
</dbReference>
<sequence length="109" mass="11942">MSALFISAMSVAEAGYGVERLAPGQKADRLRAWLEEVIADFGQRVLPVDAEVAKAQARIRRAAENARRTMPSIDALLAATAEVHRLTLVTRNVRDFEAWGGPVLDPWNA</sequence>
<proteinExistence type="inferred from homology"/>
<evidence type="ECO:0000256" key="5">
    <source>
        <dbReference type="ARBA" id="ARBA00022801"/>
    </source>
</evidence>
<comment type="similarity">
    <text evidence="7">Belongs to the PINc/VapC protein family.</text>
</comment>
<evidence type="ECO:0000259" key="8">
    <source>
        <dbReference type="Pfam" id="PF01850"/>
    </source>
</evidence>
<dbReference type="OrthoDB" id="7188375at2"/>
<name>A0A2T9JMK1_9CAUL</name>
<dbReference type="Pfam" id="PF01850">
    <property type="entry name" value="PIN"/>
    <property type="match status" value="1"/>
</dbReference>
<comment type="cofactor">
    <cofactor evidence="1">
        <name>Mg(2+)</name>
        <dbReference type="ChEBI" id="CHEBI:18420"/>
    </cofactor>
</comment>
<dbReference type="PANTHER" id="PTHR33653">
    <property type="entry name" value="RIBONUCLEASE VAPC2"/>
    <property type="match status" value="1"/>
</dbReference>
<dbReference type="InterPro" id="IPR029060">
    <property type="entry name" value="PIN-like_dom_sf"/>
</dbReference>
<reference evidence="9 10" key="1">
    <citation type="submission" date="2018-04" db="EMBL/GenBank/DDBJ databases">
        <title>The genome sequence of Caulobacter sp. 744.</title>
        <authorList>
            <person name="Gao J."/>
            <person name="Sun J."/>
        </authorList>
    </citation>
    <scope>NUCLEOTIDE SEQUENCE [LARGE SCALE GENOMIC DNA]</scope>
    <source>
        <strain evidence="9 10">774</strain>
    </source>
</reference>
<evidence type="ECO:0000256" key="3">
    <source>
        <dbReference type="ARBA" id="ARBA00022722"/>
    </source>
</evidence>
<dbReference type="AlphaFoldDB" id="A0A2T9JMK1"/>
<keyword evidence="6" id="KW-0460">Magnesium</keyword>
<evidence type="ECO:0000313" key="10">
    <source>
        <dbReference type="Proteomes" id="UP000245073"/>
    </source>
</evidence>
<evidence type="ECO:0000256" key="2">
    <source>
        <dbReference type="ARBA" id="ARBA00022649"/>
    </source>
</evidence>
<keyword evidence="2" id="KW-1277">Toxin-antitoxin system</keyword>
<evidence type="ECO:0000256" key="1">
    <source>
        <dbReference type="ARBA" id="ARBA00001946"/>
    </source>
</evidence>
<protein>
    <submittedName>
        <fullName evidence="9">VapC toxin family PIN domain ribonuclease</fullName>
    </submittedName>
</protein>
<gene>
    <name evidence="9" type="ORF">DDF67_18590</name>
</gene>
<dbReference type="CDD" id="cd18746">
    <property type="entry name" value="PIN_VapC4-5_FitB-like"/>
    <property type="match status" value="1"/>
</dbReference>
<keyword evidence="5" id="KW-0378">Hydrolase</keyword>
<dbReference type="PANTHER" id="PTHR33653:SF1">
    <property type="entry name" value="RIBONUCLEASE VAPC2"/>
    <property type="match status" value="1"/>
</dbReference>
<dbReference type="Gene3D" id="3.40.50.1010">
    <property type="entry name" value="5'-nuclease"/>
    <property type="match status" value="1"/>
</dbReference>
<evidence type="ECO:0000256" key="4">
    <source>
        <dbReference type="ARBA" id="ARBA00022723"/>
    </source>
</evidence>
<feature type="domain" description="PIN" evidence="8">
    <location>
        <begin position="3"/>
        <end position="94"/>
    </location>
</feature>
<dbReference type="GO" id="GO:0046872">
    <property type="term" value="F:metal ion binding"/>
    <property type="evidence" value="ECO:0007669"/>
    <property type="project" value="UniProtKB-KW"/>
</dbReference>
<evidence type="ECO:0000256" key="7">
    <source>
        <dbReference type="ARBA" id="ARBA00038093"/>
    </source>
</evidence>
<keyword evidence="3" id="KW-0540">Nuclease</keyword>
<dbReference type="InterPro" id="IPR002716">
    <property type="entry name" value="PIN_dom"/>
</dbReference>
<comment type="caution">
    <text evidence="9">The sequence shown here is derived from an EMBL/GenBank/DDBJ whole genome shotgun (WGS) entry which is preliminary data.</text>
</comment>
<dbReference type="SUPFAM" id="SSF88723">
    <property type="entry name" value="PIN domain-like"/>
    <property type="match status" value="1"/>
</dbReference>
<accession>A0A2T9JMK1</accession>
<dbReference type="GO" id="GO:0016787">
    <property type="term" value="F:hydrolase activity"/>
    <property type="evidence" value="ECO:0007669"/>
    <property type="project" value="UniProtKB-KW"/>
</dbReference>
<keyword evidence="10" id="KW-1185">Reference proteome</keyword>
<keyword evidence="4" id="KW-0479">Metal-binding</keyword>
<evidence type="ECO:0000313" key="9">
    <source>
        <dbReference type="EMBL" id="PVM84906.1"/>
    </source>
</evidence>
<evidence type="ECO:0000256" key="6">
    <source>
        <dbReference type="ARBA" id="ARBA00022842"/>
    </source>
</evidence>
<organism evidence="9 10">
    <name type="scientific">Caulobacter endophyticus</name>
    <dbReference type="NCBI Taxonomy" id="2172652"/>
    <lineage>
        <taxon>Bacteria</taxon>
        <taxon>Pseudomonadati</taxon>
        <taxon>Pseudomonadota</taxon>
        <taxon>Alphaproteobacteria</taxon>
        <taxon>Caulobacterales</taxon>
        <taxon>Caulobacteraceae</taxon>
        <taxon>Caulobacter</taxon>
    </lineage>
</organism>
<dbReference type="EMBL" id="QDKQ01000063">
    <property type="protein sequence ID" value="PVM84906.1"/>
    <property type="molecule type" value="Genomic_DNA"/>
</dbReference>